<dbReference type="EMBL" id="BPLR01015425">
    <property type="protein sequence ID" value="GIY75996.1"/>
    <property type="molecule type" value="Genomic_DNA"/>
</dbReference>
<name>A0AAV4VZU8_CAEEX</name>
<comment type="caution">
    <text evidence="1">The sequence shown here is derived from an EMBL/GenBank/DDBJ whole genome shotgun (WGS) entry which is preliminary data.</text>
</comment>
<evidence type="ECO:0000313" key="2">
    <source>
        <dbReference type="Proteomes" id="UP001054945"/>
    </source>
</evidence>
<keyword evidence="2" id="KW-1185">Reference proteome</keyword>
<gene>
    <name evidence="1" type="ORF">CEXT_809211</name>
</gene>
<dbReference type="Proteomes" id="UP001054945">
    <property type="component" value="Unassembled WGS sequence"/>
</dbReference>
<evidence type="ECO:0000313" key="1">
    <source>
        <dbReference type="EMBL" id="GIY75996.1"/>
    </source>
</evidence>
<accession>A0AAV4VZU8</accession>
<reference evidence="1 2" key="1">
    <citation type="submission" date="2021-06" db="EMBL/GenBank/DDBJ databases">
        <title>Caerostris extrusa draft genome.</title>
        <authorList>
            <person name="Kono N."/>
            <person name="Arakawa K."/>
        </authorList>
    </citation>
    <scope>NUCLEOTIDE SEQUENCE [LARGE SCALE GENOMIC DNA]</scope>
</reference>
<sequence length="113" mass="12873">MKYGTRTTSSHINSSKPLPGNIYDLHEMREEKEKSQFRSLLAGEENAARGIFQCSFCHENHPSYANRNWEDLAKDFGPSHFSSCSSLSLQMIPVCFNALKCFGIRRWVSACHV</sequence>
<organism evidence="1 2">
    <name type="scientific">Caerostris extrusa</name>
    <name type="common">Bark spider</name>
    <name type="synonym">Caerostris bankana</name>
    <dbReference type="NCBI Taxonomy" id="172846"/>
    <lineage>
        <taxon>Eukaryota</taxon>
        <taxon>Metazoa</taxon>
        <taxon>Ecdysozoa</taxon>
        <taxon>Arthropoda</taxon>
        <taxon>Chelicerata</taxon>
        <taxon>Arachnida</taxon>
        <taxon>Araneae</taxon>
        <taxon>Araneomorphae</taxon>
        <taxon>Entelegynae</taxon>
        <taxon>Araneoidea</taxon>
        <taxon>Araneidae</taxon>
        <taxon>Caerostris</taxon>
    </lineage>
</organism>
<proteinExistence type="predicted"/>
<protein>
    <submittedName>
        <fullName evidence="1">Uncharacterized protein</fullName>
    </submittedName>
</protein>
<dbReference type="AlphaFoldDB" id="A0AAV4VZU8"/>